<accession>A0A9J7DWF9</accession>
<keyword evidence="2" id="KW-1185">Reference proteome</keyword>
<proteinExistence type="predicted"/>
<feature type="signal peptide" evidence="1">
    <location>
        <begin position="1"/>
        <end position="17"/>
    </location>
</feature>
<dbReference type="KEGG" id="sliu:111350123"/>
<name>A0A9J7DWF9_SPOLT</name>
<evidence type="ECO:0000313" key="2">
    <source>
        <dbReference type="Proteomes" id="UP000301870"/>
    </source>
</evidence>
<feature type="chain" id="PRO_5039952319" evidence="1">
    <location>
        <begin position="18"/>
        <end position="149"/>
    </location>
</feature>
<protein>
    <submittedName>
        <fullName evidence="3">Classical arabinogalactan protein 3-like</fullName>
    </submittedName>
</protein>
<dbReference type="GeneID" id="111350123"/>
<dbReference type="RefSeq" id="XP_022817337.1">
    <property type="nucleotide sequence ID" value="XM_022961569.1"/>
</dbReference>
<reference evidence="3" key="1">
    <citation type="submission" date="2025-08" db="UniProtKB">
        <authorList>
            <consortium name="RefSeq"/>
        </authorList>
    </citation>
    <scope>IDENTIFICATION</scope>
    <source>
        <strain evidence="3">Ishihara</strain>
        <tissue evidence="3">Whole body</tissue>
    </source>
</reference>
<evidence type="ECO:0000256" key="1">
    <source>
        <dbReference type="SAM" id="SignalP"/>
    </source>
</evidence>
<gene>
    <name evidence="3" type="primary">LOC111350123</name>
</gene>
<evidence type="ECO:0000313" key="3">
    <source>
        <dbReference type="RefSeq" id="XP_022817337.1"/>
    </source>
</evidence>
<dbReference type="OrthoDB" id="7465066at2759"/>
<dbReference type="Proteomes" id="UP000301870">
    <property type="component" value="Chromosome 10"/>
</dbReference>
<dbReference type="AlphaFoldDB" id="A0A9J7DWF9"/>
<sequence length="149" mass="15321">MYSFILIVLSIFAGAQCQIFAPYPRAVPAMVPSCPCGNPAPVPLPVPVSVPAMLPGRPCANPPLPAIVPACGCGNPAPLPVLKTPLGYEPAFNPVIEAPLPLSLAIGNPFLPAASPVSALAPFSPLLPPANTCSRCQYLKKIPIPPPCI</sequence>
<keyword evidence="1" id="KW-0732">Signal</keyword>
<organism evidence="2 3">
    <name type="scientific">Spodoptera litura</name>
    <name type="common">Asian cotton leafworm</name>
    <dbReference type="NCBI Taxonomy" id="69820"/>
    <lineage>
        <taxon>Eukaryota</taxon>
        <taxon>Metazoa</taxon>
        <taxon>Ecdysozoa</taxon>
        <taxon>Arthropoda</taxon>
        <taxon>Hexapoda</taxon>
        <taxon>Insecta</taxon>
        <taxon>Pterygota</taxon>
        <taxon>Neoptera</taxon>
        <taxon>Endopterygota</taxon>
        <taxon>Lepidoptera</taxon>
        <taxon>Glossata</taxon>
        <taxon>Ditrysia</taxon>
        <taxon>Noctuoidea</taxon>
        <taxon>Noctuidae</taxon>
        <taxon>Amphipyrinae</taxon>
        <taxon>Spodoptera</taxon>
    </lineage>
</organism>